<evidence type="ECO:0000313" key="2">
    <source>
        <dbReference type="EMBL" id="GJT02334.1"/>
    </source>
</evidence>
<name>A0ABQ5AN29_9ASTR</name>
<feature type="region of interest" description="Disordered" evidence="1">
    <location>
        <begin position="1"/>
        <end position="36"/>
    </location>
</feature>
<feature type="region of interest" description="Disordered" evidence="1">
    <location>
        <begin position="212"/>
        <end position="239"/>
    </location>
</feature>
<keyword evidence="3" id="KW-1185">Reference proteome</keyword>
<dbReference type="Proteomes" id="UP001151760">
    <property type="component" value="Unassembled WGS sequence"/>
</dbReference>
<protein>
    <submittedName>
        <fullName evidence="2">Uncharacterized protein</fullName>
    </submittedName>
</protein>
<proteinExistence type="predicted"/>
<accession>A0ABQ5AN29</accession>
<evidence type="ECO:0000256" key="1">
    <source>
        <dbReference type="SAM" id="MobiDB-lite"/>
    </source>
</evidence>
<gene>
    <name evidence="2" type="ORF">Tco_0823503</name>
</gene>
<organism evidence="2 3">
    <name type="scientific">Tanacetum coccineum</name>
    <dbReference type="NCBI Taxonomy" id="301880"/>
    <lineage>
        <taxon>Eukaryota</taxon>
        <taxon>Viridiplantae</taxon>
        <taxon>Streptophyta</taxon>
        <taxon>Embryophyta</taxon>
        <taxon>Tracheophyta</taxon>
        <taxon>Spermatophyta</taxon>
        <taxon>Magnoliopsida</taxon>
        <taxon>eudicotyledons</taxon>
        <taxon>Gunneridae</taxon>
        <taxon>Pentapetalae</taxon>
        <taxon>asterids</taxon>
        <taxon>campanulids</taxon>
        <taxon>Asterales</taxon>
        <taxon>Asteraceae</taxon>
        <taxon>Asteroideae</taxon>
        <taxon>Anthemideae</taxon>
        <taxon>Anthemidinae</taxon>
        <taxon>Tanacetum</taxon>
    </lineage>
</organism>
<dbReference type="EMBL" id="BQNB010012341">
    <property type="protein sequence ID" value="GJT02334.1"/>
    <property type="molecule type" value="Genomic_DNA"/>
</dbReference>
<reference evidence="2" key="1">
    <citation type="journal article" date="2022" name="Int. J. Mol. Sci.">
        <title>Draft Genome of Tanacetum Coccineum: Genomic Comparison of Closely Related Tanacetum-Family Plants.</title>
        <authorList>
            <person name="Yamashiro T."/>
            <person name="Shiraishi A."/>
            <person name="Nakayama K."/>
            <person name="Satake H."/>
        </authorList>
    </citation>
    <scope>NUCLEOTIDE SEQUENCE</scope>
</reference>
<feature type="compositionally biased region" description="Basic and acidic residues" evidence="1">
    <location>
        <begin position="221"/>
        <end position="239"/>
    </location>
</feature>
<sequence>MKFLKKNDAKPPISADTFGSNGGNGSETPSPETPAKEIVDNGIETEVVAGLPEEFQEGDMVNALSRVELKSSRNWKELDNESEDRNVERDAKREGEPTILATFGSDQGITIWDRRIKSAFQDNTLRAKWFRRSGECYALSLGMFECLTICLGMSLCRIRKVSLFRNVFVDTKIRHLFLLQHQKLQLEVALEVASEAVRETTTTADTVAKIEETGEFYTSESEEHGTKPKKGKSNDDGFK</sequence>
<comment type="caution">
    <text evidence="2">The sequence shown here is derived from an EMBL/GenBank/DDBJ whole genome shotgun (WGS) entry which is preliminary data.</text>
</comment>
<reference evidence="2" key="2">
    <citation type="submission" date="2022-01" db="EMBL/GenBank/DDBJ databases">
        <authorList>
            <person name="Yamashiro T."/>
            <person name="Shiraishi A."/>
            <person name="Satake H."/>
            <person name="Nakayama K."/>
        </authorList>
    </citation>
    <scope>NUCLEOTIDE SEQUENCE</scope>
</reference>
<evidence type="ECO:0000313" key="3">
    <source>
        <dbReference type="Proteomes" id="UP001151760"/>
    </source>
</evidence>